<feature type="transmembrane region" description="Helical" evidence="1">
    <location>
        <begin position="103"/>
        <end position="128"/>
    </location>
</feature>
<accession>A0ABN7CBF8</accession>
<organism evidence="2 3">
    <name type="scientific">Chryseobacterium gambrini</name>
    <dbReference type="NCBI Taxonomy" id="373672"/>
    <lineage>
        <taxon>Bacteria</taxon>
        <taxon>Pseudomonadati</taxon>
        <taxon>Bacteroidota</taxon>
        <taxon>Flavobacteriia</taxon>
        <taxon>Flavobacteriales</taxon>
        <taxon>Weeksellaceae</taxon>
        <taxon>Chryseobacterium group</taxon>
        <taxon>Chryseobacterium</taxon>
    </lineage>
</organism>
<dbReference type="Proteomes" id="UP001380186">
    <property type="component" value="Chromosome"/>
</dbReference>
<feature type="transmembrane region" description="Helical" evidence="1">
    <location>
        <begin position="12"/>
        <end position="28"/>
    </location>
</feature>
<evidence type="ECO:0000313" key="3">
    <source>
        <dbReference type="Proteomes" id="UP001380186"/>
    </source>
</evidence>
<reference evidence="2 3" key="1">
    <citation type="journal article" date="2020" name="Microbes Environ.">
        <title>Synthetic bacterial community of duckweed: a simple and stable system to study plant-microbe interactions.</title>
        <authorList>
            <person name="Ishizawa H."/>
            <person name="Tada M."/>
            <person name="Kuroda M."/>
            <person name="Inoue D."/>
            <person name="Futamata H."/>
            <person name="Ike M."/>
        </authorList>
    </citation>
    <scope>NUCLEOTIDE SEQUENCE [LARGE SCALE GENOMIC DNA]</scope>
    <source>
        <strain evidence="2 3">DW100</strain>
    </source>
</reference>
<dbReference type="EMBL" id="AP029022">
    <property type="protein sequence ID" value="BEV03696.1"/>
    <property type="molecule type" value="Genomic_DNA"/>
</dbReference>
<proteinExistence type="predicted"/>
<keyword evidence="1" id="KW-0472">Membrane</keyword>
<evidence type="ECO:0000256" key="1">
    <source>
        <dbReference type="SAM" id="Phobius"/>
    </source>
</evidence>
<feature type="transmembrane region" description="Helical" evidence="1">
    <location>
        <begin position="34"/>
        <end position="58"/>
    </location>
</feature>
<name>A0ABN7CBF8_9FLAO</name>
<feature type="transmembrane region" description="Helical" evidence="1">
    <location>
        <begin position="70"/>
        <end position="91"/>
    </location>
</feature>
<dbReference type="RefSeq" id="WP_336732363.1">
    <property type="nucleotide sequence ID" value="NZ_AP029022.1"/>
</dbReference>
<keyword evidence="3" id="KW-1185">Reference proteome</keyword>
<keyword evidence="1" id="KW-1133">Transmembrane helix</keyword>
<evidence type="ECO:0000313" key="2">
    <source>
        <dbReference type="EMBL" id="BEV03696.1"/>
    </source>
</evidence>
<protein>
    <submittedName>
        <fullName evidence="2">Uncharacterized protein</fullName>
    </submittedName>
</protein>
<keyword evidence="1" id="KW-0812">Transmembrane</keyword>
<sequence length="138" mass="16002">MKTILTYDLRIQQSLILLFLATILAAIITKQEFLGVIIIVEFFLIAIAQYSLNIIKTFSKKYVKTDSRKVYVFISTYVVIGFLILILSSLFKFEDTEQNLKNIFELMVMSWIFLSPILIIQSLMISFFDAKNSLNEQP</sequence>
<gene>
    <name evidence="2" type="ORF">CRDW_10700</name>
</gene>